<evidence type="ECO:0000256" key="2">
    <source>
        <dbReference type="ARBA" id="ARBA00022723"/>
    </source>
</evidence>
<keyword evidence="8" id="KW-0812">Transmembrane</keyword>
<evidence type="ECO:0000259" key="10">
    <source>
        <dbReference type="Pfam" id="PF23368"/>
    </source>
</evidence>
<dbReference type="PANTHER" id="PTHR22726">
    <property type="entry name" value="METALLOENDOPEPTIDASE OMA1"/>
    <property type="match status" value="1"/>
</dbReference>
<dbReference type="PANTHER" id="PTHR22726:SF1">
    <property type="entry name" value="METALLOENDOPEPTIDASE OMA1, MITOCHONDRIAL"/>
    <property type="match status" value="1"/>
</dbReference>
<organism evidence="11 12">
    <name type="scientific">Dokdonella immobilis</name>
    <dbReference type="NCBI Taxonomy" id="578942"/>
    <lineage>
        <taxon>Bacteria</taxon>
        <taxon>Pseudomonadati</taxon>
        <taxon>Pseudomonadota</taxon>
        <taxon>Gammaproteobacteria</taxon>
        <taxon>Lysobacterales</taxon>
        <taxon>Rhodanobacteraceae</taxon>
        <taxon>Dokdonella</taxon>
    </lineage>
</organism>
<evidence type="ECO:0000259" key="9">
    <source>
        <dbReference type="Pfam" id="PF01435"/>
    </source>
</evidence>
<dbReference type="Pfam" id="PF23368">
    <property type="entry name" value="DUF7092"/>
    <property type="match status" value="1"/>
</dbReference>
<evidence type="ECO:0000256" key="8">
    <source>
        <dbReference type="SAM" id="Phobius"/>
    </source>
</evidence>
<evidence type="ECO:0000256" key="5">
    <source>
        <dbReference type="ARBA" id="ARBA00023049"/>
    </source>
</evidence>
<evidence type="ECO:0000313" key="12">
    <source>
        <dbReference type="Proteomes" id="UP000198575"/>
    </source>
</evidence>
<dbReference type="GO" id="GO:0046872">
    <property type="term" value="F:metal ion binding"/>
    <property type="evidence" value="ECO:0007669"/>
    <property type="project" value="UniProtKB-KW"/>
</dbReference>
<proteinExistence type="inferred from homology"/>
<dbReference type="Gene3D" id="3.30.2010.10">
    <property type="entry name" value="Metalloproteases ('zincins'), catalytic domain"/>
    <property type="match status" value="1"/>
</dbReference>
<keyword evidence="1 6" id="KW-0645">Protease</keyword>
<feature type="domain" description="Peptidase M48" evidence="9">
    <location>
        <begin position="191"/>
        <end position="338"/>
    </location>
</feature>
<evidence type="ECO:0000256" key="1">
    <source>
        <dbReference type="ARBA" id="ARBA00022670"/>
    </source>
</evidence>
<gene>
    <name evidence="11" type="ORF">SAMN05216289_1204</name>
</gene>
<keyword evidence="4 6" id="KW-0862">Zinc</keyword>
<evidence type="ECO:0000256" key="4">
    <source>
        <dbReference type="ARBA" id="ARBA00022833"/>
    </source>
</evidence>
<evidence type="ECO:0000256" key="7">
    <source>
        <dbReference type="SAM" id="MobiDB-lite"/>
    </source>
</evidence>
<feature type="domain" description="DUF7092" evidence="10">
    <location>
        <begin position="4"/>
        <end position="80"/>
    </location>
</feature>
<keyword evidence="12" id="KW-1185">Reference proteome</keyword>
<dbReference type="InterPro" id="IPR055518">
    <property type="entry name" value="DUF7092"/>
</dbReference>
<dbReference type="InterPro" id="IPR051156">
    <property type="entry name" value="Mito/Outer_Membr_Metalloprot"/>
</dbReference>
<dbReference type="Proteomes" id="UP000198575">
    <property type="component" value="Unassembled WGS sequence"/>
</dbReference>
<dbReference type="CDD" id="cd07332">
    <property type="entry name" value="M48C_Oma1_like"/>
    <property type="match status" value="1"/>
</dbReference>
<comment type="cofactor">
    <cofactor evidence="6">
        <name>Zn(2+)</name>
        <dbReference type="ChEBI" id="CHEBI:29105"/>
    </cofactor>
    <text evidence="6">Binds 1 zinc ion per subunit.</text>
</comment>
<evidence type="ECO:0000313" key="11">
    <source>
        <dbReference type="EMBL" id="SFN41325.1"/>
    </source>
</evidence>
<feature type="region of interest" description="Disordered" evidence="7">
    <location>
        <begin position="372"/>
        <end position="398"/>
    </location>
</feature>
<dbReference type="Pfam" id="PF01435">
    <property type="entry name" value="Peptidase_M48"/>
    <property type="match status" value="1"/>
</dbReference>
<evidence type="ECO:0000256" key="3">
    <source>
        <dbReference type="ARBA" id="ARBA00022801"/>
    </source>
</evidence>
<keyword evidence="8" id="KW-0472">Membrane</keyword>
<comment type="similarity">
    <text evidence="6">Belongs to the peptidase M48 family.</text>
</comment>
<accession>A0A1I4YTG7</accession>
<dbReference type="InterPro" id="IPR001915">
    <property type="entry name" value="Peptidase_M48"/>
</dbReference>
<dbReference type="GO" id="GO:0016020">
    <property type="term" value="C:membrane"/>
    <property type="evidence" value="ECO:0007669"/>
    <property type="project" value="TreeGrafter"/>
</dbReference>
<name>A0A1I4YTG7_9GAMM</name>
<dbReference type="RefSeq" id="WP_092408726.1">
    <property type="nucleotide sequence ID" value="NZ_FOVF01000020.1"/>
</dbReference>
<keyword evidence="8" id="KW-1133">Transmembrane helix</keyword>
<dbReference type="AlphaFoldDB" id="A0A1I4YTG7"/>
<keyword evidence="3 6" id="KW-0378">Hydrolase</keyword>
<keyword evidence="5 6" id="KW-0482">Metalloprotease</keyword>
<keyword evidence="2" id="KW-0479">Metal-binding</keyword>
<dbReference type="STRING" id="578942.SAMN05216289_1204"/>
<evidence type="ECO:0000256" key="6">
    <source>
        <dbReference type="RuleBase" id="RU003983"/>
    </source>
</evidence>
<dbReference type="EMBL" id="FOVF01000020">
    <property type="protein sequence ID" value="SFN41325.1"/>
    <property type="molecule type" value="Genomic_DNA"/>
</dbReference>
<feature type="transmembrane region" description="Helical" evidence="8">
    <location>
        <begin position="95"/>
        <end position="117"/>
    </location>
</feature>
<protein>
    <submittedName>
        <fullName evidence="11">Zn-dependent protease with chaperone function</fullName>
    </submittedName>
</protein>
<dbReference type="OrthoDB" id="9810445at2"/>
<reference evidence="11 12" key="1">
    <citation type="submission" date="2016-10" db="EMBL/GenBank/DDBJ databases">
        <authorList>
            <person name="de Groot N.N."/>
        </authorList>
    </citation>
    <scope>NUCLEOTIDE SEQUENCE [LARGE SCALE GENOMIC DNA]</scope>
    <source>
        <strain evidence="11 12">CGMCC 1.7659</strain>
    </source>
</reference>
<sequence length="398" mass="43189">MNAFRAHYFDGQSSRLHEVEVRRLDGGRIRIVGVGVDREEAAATLRLTPRLARTLRTIELADGARLMASHDDRLDQWFPGHDRLQRLVDRFERHAQAVAASIVVCLVIGLATFVWGVPWLSDRIAAEVPKAVEASLGDQVLGQLDRYLGFDASKLDGTRQAELGGRFDRLVAGLSDATGYRVVFRNAEGVGPNALAVPGGIVVVTDQLVDLLGDDREFDAVVAHEIGHQQHRHALRQTLRSSFVLVIAALFTGDVSSASTIVVAVPTFLLQSHYSRGFEQEADRFAFDTLAAQRISPAWFASAMRRLDAHYDSDGDDDAGVAYLSSHPRSADRIAAAEASGATFIAAHPELLRETPGYDPCAAEGLCPDEDACADDACIDPDEAEEYEDEPAAADDGS</sequence>
<dbReference type="GO" id="GO:0004222">
    <property type="term" value="F:metalloendopeptidase activity"/>
    <property type="evidence" value="ECO:0007669"/>
    <property type="project" value="InterPro"/>
</dbReference>
<dbReference type="GO" id="GO:0051603">
    <property type="term" value="P:proteolysis involved in protein catabolic process"/>
    <property type="evidence" value="ECO:0007669"/>
    <property type="project" value="TreeGrafter"/>
</dbReference>